<evidence type="ECO:0000313" key="9">
    <source>
        <dbReference type="EMBL" id="THU39861.1"/>
    </source>
</evidence>
<evidence type="ECO:0000313" key="10">
    <source>
        <dbReference type="Proteomes" id="UP000306918"/>
    </source>
</evidence>
<keyword evidence="4" id="KW-0472">Membrane</keyword>
<dbReference type="GO" id="GO:0009279">
    <property type="term" value="C:cell outer membrane"/>
    <property type="evidence" value="ECO:0007669"/>
    <property type="project" value="UniProtKB-SubCell"/>
</dbReference>
<feature type="signal peptide" evidence="6">
    <location>
        <begin position="1"/>
        <end position="23"/>
    </location>
</feature>
<comment type="subcellular location">
    <subcellularLocation>
        <location evidence="1">Cell outer membrane</location>
    </subcellularLocation>
</comment>
<dbReference type="EMBL" id="STFF01000002">
    <property type="protein sequence ID" value="THU39861.1"/>
    <property type="molecule type" value="Genomic_DNA"/>
</dbReference>
<dbReference type="SUPFAM" id="SSF48452">
    <property type="entry name" value="TPR-like"/>
    <property type="match status" value="1"/>
</dbReference>
<dbReference type="Pfam" id="PF07980">
    <property type="entry name" value="SusD_RagB"/>
    <property type="match status" value="1"/>
</dbReference>
<evidence type="ECO:0000256" key="1">
    <source>
        <dbReference type="ARBA" id="ARBA00004442"/>
    </source>
</evidence>
<reference evidence="9 10" key="1">
    <citation type="submission" date="2019-04" db="EMBL/GenBank/DDBJ databases">
        <title>Niastella caeni sp. nov., isolated from activated sludge.</title>
        <authorList>
            <person name="Sheng M."/>
        </authorList>
    </citation>
    <scope>NUCLEOTIDE SEQUENCE [LARGE SCALE GENOMIC DNA]</scope>
    <source>
        <strain evidence="9 10">HX-2-15</strain>
    </source>
</reference>
<sequence>MKMSFLNIYKTSLCMLAVSCVVACSKSFLDIKPKGKVIAETTADYDLMLNAGGFVTNNLDVSVPLGDEIIAFDNYFSSALARSQRLFRYDDVIYDEGIFAFEMSSLMTQLYSYNKIINEVMSSTAGTEAEKKAIMAEARANRAWIYFSLINLYGKPYNAATAATDPGYPIVTKADVAETKFTRAPVQEVYDFIIRDLTESIPDLPVTIRTRVRMGKTAAELLLGKVYVFMGKFDTAKPWLESALTDLASTGTGTALTNMALYDLNVTMVSGGTWGWNPTTTATTSFNGMPTQANYTEYIVSRQASNMWSATSSEYTLSPQTTQLFTSSDKRLNFFTTKPYLVTTSYPMTGALRRNGHSSIQNGMTIPELYLLRAEVAARLGDTTTAINSLKTLRVKRMNATDANAIPVGLTQLQLIQFVLNERIREFAVQGYRWFDMRRLSVDPLFSSATYTHRLYNTSGVLSSTFTLRPERFTLQLPQAVIAQNPGMENNP</sequence>
<dbReference type="Pfam" id="PF14322">
    <property type="entry name" value="SusD-like_3"/>
    <property type="match status" value="1"/>
</dbReference>
<evidence type="ECO:0000256" key="6">
    <source>
        <dbReference type="SAM" id="SignalP"/>
    </source>
</evidence>
<keyword evidence="10" id="KW-1185">Reference proteome</keyword>
<keyword evidence="3 6" id="KW-0732">Signal</keyword>
<evidence type="ECO:0000259" key="7">
    <source>
        <dbReference type="Pfam" id="PF07980"/>
    </source>
</evidence>
<proteinExistence type="inferred from homology"/>
<dbReference type="Proteomes" id="UP000306918">
    <property type="component" value="Unassembled WGS sequence"/>
</dbReference>
<comment type="similarity">
    <text evidence="2">Belongs to the SusD family.</text>
</comment>
<dbReference type="InterPro" id="IPR011990">
    <property type="entry name" value="TPR-like_helical_dom_sf"/>
</dbReference>
<dbReference type="OrthoDB" id="697229at2"/>
<feature type="domain" description="SusD-like N-terminal" evidence="8">
    <location>
        <begin position="97"/>
        <end position="227"/>
    </location>
</feature>
<gene>
    <name evidence="9" type="ORF">FAM09_08160</name>
</gene>
<evidence type="ECO:0000256" key="2">
    <source>
        <dbReference type="ARBA" id="ARBA00006275"/>
    </source>
</evidence>
<feature type="domain" description="RagB/SusD" evidence="7">
    <location>
        <begin position="368"/>
        <end position="492"/>
    </location>
</feature>
<evidence type="ECO:0000256" key="4">
    <source>
        <dbReference type="ARBA" id="ARBA00023136"/>
    </source>
</evidence>
<evidence type="ECO:0000256" key="5">
    <source>
        <dbReference type="ARBA" id="ARBA00023237"/>
    </source>
</evidence>
<feature type="chain" id="PRO_5020533995" evidence="6">
    <location>
        <begin position="24"/>
        <end position="492"/>
    </location>
</feature>
<keyword evidence="5" id="KW-0998">Cell outer membrane</keyword>
<name>A0A4S8HX59_9BACT</name>
<comment type="caution">
    <text evidence="9">The sequence shown here is derived from an EMBL/GenBank/DDBJ whole genome shotgun (WGS) entry which is preliminary data.</text>
</comment>
<organism evidence="9 10">
    <name type="scientific">Niastella caeni</name>
    <dbReference type="NCBI Taxonomy" id="2569763"/>
    <lineage>
        <taxon>Bacteria</taxon>
        <taxon>Pseudomonadati</taxon>
        <taxon>Bacteroidota</taxon>
        <taxon>Chitinophagia</taxon>
        <taxon>Chitinophagales</taxon>
        <taxon>Chitinophagaceae</taxon>
        <taxon>Niastella</taxon>
    </lineage>
</organism>
<dbReference type="InterPro" id="IPR012944">
    <property type="entry name" value="SusD_RagB_dom"/>
</dbReference>
<protein>
    <submittedName>
        <fullName evidence="9">RagB/SusD family nutrient uptake outer membrane protein</fullName>
    </submittedName>
</protein>
<evidence type="ECO:0000256" key="3">
    <source>
        <dbReference type="ARBA" id="ARBA00022729"/>
    </source>
</evidence>
<evidence type="ECO:0000259" key="8">
    <source>
        <dbReference type="Pfam" id="PF14322"/>
    </source>
</evidence>
<dbReference type="AlphaFoldDB" id="A0A4S8HX59"/>
<dbReference type="InterPro" id="IPR033985">
    <property type="entry name" value="SusD-like_N"/>
</dbReference>
<accession>A0A4S8HX59</accession>
<dbReference type="Gene3D" id="1.25.40.390">
    <property type="match status" value="1"/>
</dbReference>